<keyword evidence="12" id="KW-1208">Phospholipid metabolism</keyword>
<dbReference type="Gene3D" id="1.20.120.1760">
    <property type="match status" value="1"/>
</dbReference>
<feature type="binding site" evidence="12">
    <location>
        <position position="78"/>
    </location>
    <ligand>
        <name>a CDP-1,2-diacyl-sn-glycerol</name>
        <dbReference type="ChEBI" id="CHEBI:58332"/>
    </ligand>
</feature>
<keyword evidence="12" id="KW-0443">Lipid metabolism</keyword>
<dbReference type="Proteomes" id="UP000029109">
    <property type="component" value="Unassembled WGS sequence"/>
</dbReference>
<dbReference type="HAMAP" id="MF_02241">
    <property type="entry name" value="PIP_synthase"/>
    <property type="match status" value="1"/>
</dbReference>
<evidence type="ECO:0000256" key="3">
    <source>
        <dbReference type="ARBA" id="ARBA00010441"/>
    </source>
</evidence>
<feature type="binding site" evidence="12">
    <location>
        <position position="67"/>
    </location>
    <ligand>
        <name>Mg(2+)</name>
        <dbReference type="ChEBI" id="CHEBI:18420"/>
        <label>1</label>
    </ligand>
</feature>
<keyword evidence="12" id="KW-0460">Magnesium</keyword>
<protein>
    <recommendedName>
        <fullName evidence="9 12">Phosphatidylinositol phosphate synthase</fullName>
        <shortName evidence="12">PIP synthase</shortName>
        <ecNumber evidence="12">2.7.8.-</ecNumber>
    </recommendedName>
    <alternativeName>
        <fullName evidence="10 12">CDP-diacylglycerol--D-myo-inositol-3-phosphate 3-phosphatidyltransferase</fullName>
    </alternativeName>
</protein>
<evidence type="ECO:0000256" key="5">
    <source>
        <dbReference type="ARBA" id="ARBA00022692"/>
    </source>
</evidence>
<evidence type="ECO:0000313" key="14">
    <source>
        <dbReference type="Proteomes" id="UP000029109"/>
    </source>
</evidence>
<feature type="transmembrane region" description="Helical" evidence="12">
    <location>
        <begin position="126"/>
        <end position="148"/>
    </location>
</feature>
<dbReference type="GO" id="GO:0000287">
    <property type="term" value="F:magnesium ion binding"/>
    <property type="evidence" value="ECO:0007669"/>
    <property type="project" value="UniProtKB-UniRule"/>
</dbReference>
<dbReference type="InterPro" id="IPR000462">
    <property type="entry name" value="CDP-OH_P_trans"/>
</dbReference>
<evidence type="ECO:0000256" key="6">
    <source>
        <dbReference type="ARBA" id="ARBA00022989"/>
    </source>
</evidence>
<feature type="binding site" evidence="12">
    <location>
        <position position="89"/>
    </location>
    <ligand>
        <name>Mg(2+)</name>
        <dbReference type="ChEBI" id="CHEBI:18420"/>
        <label>2</label>
    </ligand>
</feature>
<evidence type="ECO:0000256" key="11">
    <source>
        <dbReference type="ARBA" id="ARBA00048865"/>
    </source>
</evidence>
<sequence length="219" mass="23477">MERFRSGWKRIIEPIARLCVRLGISANAVTVVGSVLSILVALLTGVTGWLFWGAFMLTILVLFDSLDGSVAALSGGGTRFGAFLDSTLDRIADWATLAGIILYVNLHSDLWYDTSPMNPDSAPDLMTPYITGVTLYAIMTSFVTSYARARAESVGCEAKNGVATRADRLTIILIGMALTGLTGQIVILAVAMTLLAVLGTITVCQRILEVRLQMSRAGE</sequence>
<dbReference type="EMBL" id="JGZJ01000002">
    <property type="protein sequence ID" value="KFI84168.1"/>
    <property type="molecule type" value="Genomic_DNA"/>
</dbReference>
<feature type="transmembrane region" description="Helical" evidence="12">
    <location>
        <begin position="20"/>
        <end position="43"/>
    </location>
</feature>
<comment type="cofactor">
    <cofactor evidence="12">
        <name>Mg(2+)</name>
        <dbReference type="ChEBI" id="CHEBI:18420"/>
    </cofactor>
    <text evidence="12">Contains a di-nuclear catalytic Mg(2+) center.</text>
</comment>
<accession>A0A7V8KSA6</accession>
<dbReference type="Pfam" id="PF01066">
    <property type="entry name" value="CDP-OH_P_transf"/>
    <property type="match status" value="1"/>
</dbReference>
<dbReference type="InterPro" id="IPR043130">
    <property type="entry name" value="CDP-OH_PTrfase_TM_dom"/>
</dbReference>
<comment type="caution">
    <text evidence="13">The sequence shown here is derived from an EMBL/GenBank/DDBJ whole genome shotgun (WGS) entry which is preliminary data.</text>
</comment>
<dbReference type="UniPathway" id="UPA00220"/>
<dbReference type="GO" id="GO:0005886">
    <property type="term" value="C:plasma membrane"/>
    <property type="evidence" value="ECO:0007669"/>
    <property type="project" value="UniProtKB-SubCell"/>
</dbReference>
<comment type="subcellular location">
    <subcellularLocation>
        <location evidence="12">Cell membrane</location>
        <topology evidence="12">Multi-pass membrane protein</topology>
    </subcellularLocation>
    <subcellularLocation>
        <location evidence="1">Endomembrane system</location>
        <topology evidence="1">Multi-pass membrane protein</topology>
    </subcellularLocation>
</comment>
<evidence type="ECO:0000256" key="10">
    <source>
        <dbReference type="ARBA" id="ARBA00033137"/>
    </source>
</evidence>
<keyword evidence="12" id="KW-0444">Lipid biosynthesis</keyword>
<feature type="active site" description="Proton acceptor" evidence="12">
    <location>
        <position position="89"/>
    </location>
</feature>
<evidence type="ECO:0000256" key="7">
    <source>
        <dbReference type="ARBA" id="ARBA00023136"/>
    </source>
</evidence>
<evidence type="ECO:0000256" key="8">
    <source>
        <dbReference type="ARBA" id="ARBA00023935"/>
    </source>
</evidence>
<comment type="subunit">
    <text evidence="4 12">Homodimer.</text>
</comment>
<dbReference type="EC" id="2.7.8.-" evidence="12"/>
<keyword evidence="12" id="KW-1003">Cell membrane</keyword>
<comment type="function">
    <text evidence="12">Catalyzes the conjugation of the 1'-hydroxyl group of D-myo-inositol-3-phosphate (also named L-myo-inositol-1-phosphate) with a lipid tail of cytidine diphosphate diacylglycerol (CDP-DAG), forming phosphatidylinositol phosphate (PIP) and CMP. PIP is a precursor of phosphatidylinositol (PI) which is an essential lipid required for cell wall formation.</text>
</comment>
<comment type="pathway">
    <text evidence="2 12">Phospholipid metabolism; phosphatidylinositol phosphate biosynthesis.</text>
</comment>
<comment type="catalytic activity">
    <reaction evidence="11 12">
        <text>a CDP-1,2-diacyl-sn-glycerol + 1D-myo-inositol 3-phosphate = a 1,2-diacyl-sn-glycero-3-phospho-(1D-myo-inositol-3-phosphate) + CMP + H(+)</text>
        <dbReference type="Rhea" id="RHEA:60504"/>
        <dbReference type="ChEBI" id="CHEBI:15378"/>
        <dbReference type="ChEBI" id="CHEBI:58088"/>
        <dbReference type="ChEBI" id="CHEBI:58332"/>
        <dbReference type="ChEBI" id="CHEBI:58401"/>
        <dbReference type="ChEBI" id="CHEBI:60377"/>
    </reaction>
</comment>
<evidence type="ECO:0000256" key="2">
    <source>
        <dbReference type="ARBA" id="ARBA00004805"/>
    </source>
</evidence>
<evidence type="ECO:0000256" key="9">
    <source>
        <dbReference type="ARBA" id="ARBA00024082"/>
    </source>
</evidence>
<keyword evidence="12 13" id="KW-0808">Transferase</keyword>
<feature type="binding site" evidence="12">
    <location>
        <position position="64"/>
    </location>
    <ligand>
        <name>Mg(2+)</name>
        <dbReference type="ChEBI" id="CHEBI:18420"/>
        <label>1</label>
    </ligand>
</feature>
<keyword evidence="6 12" id="KW-1133">Transmembrane helix</keyword>
<organism evidence="13 14">
    <name type="scientific">Bifidobacterium pullorum</name>
    <dbReference type="NCBI Taxonomy" id="78448"/>
    <lineage>
        <taxon>Bacteria</taxon>
        <taxon>Bacillati</taxon>
        <taxon>Actinomycetota</taxon>
        <taxon>Actinomycetes</taxon>
        <taxon>Bifidobacteriales</taxon>
        <taxon>Bifidobacteriaceae</taxon>
        <taxon>Bifidobacterium</taxon>
    </lineage>
</organism>
<comment type="caution">
    <text evidence="12">Lacks conserved residue(s) required for the propagation of feature annotation.</text>
</comment>
<evidence type="ECO:0000313" key="13">
    <source>
        <dbReference type="EMBL" id="KFI84168.1"/>
    </source>
</evidence>
<feature type="binding site" evidence="12">
    <location>
        <position position="85"/>
    </location>
    <ligand>
        <name>Mg(2+)</name>
        <dbReference type="ChEBI" id="CHEBI:18420"/>
        <label>1</label>
    </ligand>
</feature>
<feature type="binding site" evidence="12">
    <location>
        <begin position="27"/>
        <end position="30"/>
    </location>
    <ligand>
        <name>a CDP-1,2-diacyl-sn-glycerol</name>
        <dbReference type="ChEBI" id="CHEBI:58332"/>
    </ligand>
</feature>
<keyword evidence="5 12" id="KW-0812">Transmembrane</keyword>
<proteinExistence type="inferred from homology"/>
<comment type="catalytic activity">
    <reaction evidence="8 12">
        <text>1,2-di-(9Z-octadecenoyl)-sn-glycero-3-cytidine-5'-diphosphate + 1D-myo-inositol 3-phosphate = 1,2-di-(9Z-octadecenoyl)-sn-glycero-3-phospho-(1D-myo-inositol-3-phosphate) + CMP + H(+)</text>
        <dbReference type="Rhea" id="RHEA:61216"/>
        <dbReference type="ChEBI" id="CHEBI:15378"/>
        <dbReference type="ChEBI" id="CHEBI:58401"/>
        <dbReference type="ChEBI" id="CHEBI:60377"/>
        <dbReference type="ChEBI" id="CHEBI:85356"/>
        <dbReference type="ChEBI" id="CHEBI:144472"/>
    </reaction>
</comment>
<feature type="transmembrane region" description="Helical" evidence="12">
    <location>
        <begin position="169"/>
        <end position="198"/>
    </location>
</feature>
<comment type="similarity">
    <text evidence="3 12">Belongs to the CDP-alcohol phosphatidyltransferase class-I family.</text>
</comment>
<dbReference type="InterPro" id="IPR044268">
    <property type="entry name" value="PIP_synthase_PgsA1"/>
</dbReference>
<evidence type="ECO:0000256" key="12">
    <source>
        <dbReference type="HAMAP-Rule" id="MF_02241"/>
    </source>
</evidence>
<dbReference type="GO" id="GO:0016780">
    <property type="term" value="F:phosphotransferase activity, for other substituted phosphate groups"/>
    <property type="evidence" value="ECO:0007669"/>
    <property type="project" value="UniProtKB-UniRule"/>
</dbReference>
<keyword evidence="7 12" id="KW-0472">Membrane</keyword>
<feature type="binding site" evidence="12">
    <location>
        <position position="85"/>
    </location>
    <ligand>
        <name>Mg(2+)</name>
        <dbReference type="ChEBI" id="CHEBI:18420"/>
        <label>2</label>
    </ligand>
</feature>
<feature type="binding site" evidence="12">
    <location>
        <position position="68"/>
    </location>
    <ligand>
        <name>a CDP-1,2-diacyl-sn-glycerol</name>
        <dbReference type="ChEBI" id="CHEBI:58332"/>
    </ligand>
</feature>
<dbReference type="GO" id="GO:0008654">
    <property type="term" value="P:phospholipid biosynthetic process"/>
    <property type="evidence" value="ECO:0007669"/>
    <property type="project" value="UniProtKB-UniRule"/>
</dbReference>
<evidence type="ECO:0000256" key="1">
    <source>
        <dbReference type="ARBA" id="ARBA00004127"/>
    </source>
</evidence>
<keyword evidence="12" id="KW-0594">Phospholipid biosynthesis</keyword>
<feature type="binding site" evidence="12">
    <location>
        <position position="64"/>
    </location>
    <ligand>
        <name>Mg(2+)</name>
        <dbReference type="ChEBI" id="CHEBI:18420"/>
        <label>2</label>
    </ligand>
</feature>
<evidence type="ECO:0000256" key="4">
    <source>
        <dbReference type="ARBA" id="ARBA00011738"/>
    </source>
</evidence>
<keyword evidence="12" id="KW-0479">Metal-binding</keyword>
<reference evidence="13 14" key="1">
    <citation type="submission" date="2014-03" db="EMBL/GenBank/DDBJ databases">
        <title>Genomics of Bifidobacteria.</title>
        <authorList>
            <person name="Ventura M."/>
            <person name="Milani C."/>
            <person name="Lugli G.A."/>
        </authorList>
    </citation>
    <scope>NUCLEOTIDE SEQUENCE [LARGE SCALE GENOMIC DNA]</scope>
    <source>
        <strain evidence="13 14">LMG 21816</strain>
    </source>
</reference>
<dbReference type="AlphaFoldDB" id="A0A7V8KSA6"/>
<name>A0A7V8KSA6_9BIFI</name>
<gene>
    <name evidence="13" type="ORF">BPULL_1938</name>
</gene>
<dbReference type="GO" id="GO:0012505">
    <property type="term" value="C:endomembrane system"/>
    <property type="evidence" value="ECO:0007669"/>
    <property type="project" value="UniProtKB-SubCell"/>
</dbReference>